<name>A0A0A9BD94_ARUDO</name>
<accession>A0A0A9BD94</accession>
<dbReference type="AlphaFoldDB" id="A0A0A9BD94"/>
<reference evidence="1" key="2">
    <citation type="journal article" date="2015" name="Data Brief">
        <title>Shoot transcriptome of the giant reed, Arundo donax.</title>
        <authorList>
            <person name="Barrero R.A."/>
            <person name="Guerrero F.D."/>
            <person name="Moolhuijzen P."/>
            <person name="Goolsby J.A."/>
            <person name="Tidwell J."/>
            <person name="Bellgard S.E."/>
            <person name="Bellgard M.I."/>
        </authorList>
    </citation>
    <scope>NUCLEOTIDE SEQUENCE</scope>
    <source>
        <tissue evidence="1">Shoot tissue taken approximately 20 cm above the soil surface</tissue>
    </source>
</reference>
<proteinExistence type="predicted"/>
<reference evidence="1" key="1">
    <citation type="submission" date="2014-09" db="EMBL/GenBank/DDBJ databases">
        <authorList>
            <person name="Magalhaes I.L.F."/>
            <person name="Oliveira U."/>
            <person name="Santos F.R."/>
            <person name="Vidigal T.H.D.A."/>
            <person name="Brescovit A.D."/>
            <person name="Santos A.J."/>
        </authorList>
    </citation>
    <scope>NUCLEOTIDE SEQUENCE</scope>
    <source>
        <tissue evidence="1">Shoot tissue taken approximately 20 cm above the soil surface</tissue>
    </source>
</reference>
<dbReference type="EMBL" id="GBRH01235946">
    <property type="protein sequence ID" value="JAD61949.1"/>
    <property type="molecule type" value="Transcribed_RNA"/>
</dbReference>
<protein>
    <submittedName>
        <fullName evidence="1">Uncharacterized protein</fullName>
    </submittedName>
</protein>
<evidence type="ECO:0000313" key="1">
    <source>
        <dbReference type="EMBL" id="JAD61949.1"/>
    </source>
</evidence>
<sequence length="24" mass="2573">MVLSNTKWVAVLKLSLGDCNAPNV</sequence>
<organism evidence="1">
    <name type="scientific">Arundo donax</name>
    <name type="common">Giant reed</name>
    <name type="synonym">Donax arundinaceus</name>
    <dbReference type="NCBI Taxonomy" id="35708"/>
    <lineage>
        <taxon>Eukaryota</taxon>
        <taxon>Viridiplantae</taxon>
        <taxon>Streptophyta</taxon>
        <taxon>Embryophyta</taxon>
        <taxon>Tracheophyta</taxon>
        <taxon>Spermatophyta</taxon>
        <taxon>Magnoliopsida</taxon>
        <taxon>Liliopsida</taxon>
        <taxon>Poales</taxon>
        <taxon>Poaceae</taxon>
        <taxon>PACMAD clade</taxon>
        <taxon>Arundinoideae</taxon>
        <taxon>Arundineae</taxon>
        <taxon>Arundo</taxon>
    </lineage>
</organism>